<evidence type="ECO:0000256" key="4">
    <source>
        <dbReference type="ARBA" id="ARBA00022692"/>
    </source>
</evidence>
<evidence type="ECO:0000256" key="1">
    <source>
        <dbReference type="ARBA" id="ARBA00004651"/>
    </source>
</evidence>
<proteinExistence type="inferred from homology"/>
<dbReference type="RefSeq" id="WP_142601687.1">
    <property type="nucleotide sequence ID" value="NZ_FXSZ01000002.1"/>
</dbReference>
<dbReference type="PANTHER" id="PTHR33452:SF1">
    <property type="entry name" value="INNER MEMBRANE PROTEIN YPHA-RELATED"/>
    <property type="match status" value="1"/>
</dbReference>
<dbReference type="AlphaFoldDB" id="A0A521BH75"/>
<name>A0A521BH75_9SPHI</name>
<keyword evidence="5 7" id="KW-1133">Transmembrane helix</keyword>
<dbReference type="EMBL" id="FXSZ01000002">
    <property type="protein sequence ID" value="SMO46281.1"/>
    <property type="molecule type" value="Genomic_DNA"/>
</dbReference>
<gene>
    <name evidence="8" type="ORF">SAMN06265350_102189</name>
</gene>
<sequence>MKKLLFSSKHIALDFGLLLLRVGFGLSLLLLHGLPKIMQFAEKANSFPDPLGIGSKFSLLLVIFAEVFCAMLLTLGLANRFALLPLVINFAVIVFMINKNGAWATKELAVLYLIAFTTLFFTGPGKFSVDANMR</sequence>
<dbReference type="InterPro" id="IPR051907">
    <property type="entry name" value="DoxX-like_oxidoreductase"/>
</dbReference>
<keyword evidence="4 7" id="KW-0812">Transmembrane</keyword>
<dbReference type="Proteomes" id="UP000315971">
    <property type="component" value="Unassembled WGS sequence"/>
</dbReference>
<accession>A0A521BH75</accession>
<keyword evidence="6 7" id="KW-0472">Membrane</keyword>
<feature type="transmembrane region" description="Helical" evidence="7">
    <location>
        <begin position="12"/>
        <end position="33"/>
    </location>
</feature>
<feature type="transmembrane region" description="Helical" evidence="7">
    <location>
        <begin position="109"/>
        <end position="129"/>
    </location>
</feature>
<keyword evidence="9" id="KW-1185">Reference proteome</keyword>
<feature type="transmembrane region" description="Helical" evidence="7">
    <location>
        <begin position="53"/>
        <end position="74"/>
    </location>
</feature>
<evidence type="ECO:0000313" key="9">
    <source>
        <dbReference type="Proteomes" id="UP000315971"/>
    </source>
</evidence>
<protein>
    <submittedName>
        <fullName evidence="8">Putative oxidoreductase</fullName>
    </submittedName>
</protein>
<dbReference type="PANTHER" id="PTHR33452">
    <property type="entry name" value="OXIDOREDUCTASE CATD-RELATED"/>
    <property type="match status" value="1"/>
</dbReference>
<evidence type="ECO:0000313" key="8">
    <source>
        <dbReference type="EMBL" id="SMO46281.1"/>
    </source>
</evidence>
<dbReference type="InterPro" id="IPR032808">
    <property type="entry name" value="DoxX"/>
</dbReference>
<evidence type="ECO:0000256" key="2">
    <source>
        <dbReference type="ARBA" id="ARBA00006679"/>
    </source>
</evidence>
<evidence type="ECO:0000256" key="3">
    <source>
        <dbReference type="ARBA" id="ARBA00022475"/>
    </source>
</evidence>
<comment type="subcellular location">
    <subcellularLocation>
        <location evidence="1">Cell membrane</location>
        <topology evidence="1">Multi-pass membrane protein</topology>
    </subcellularLocation>
</comment>
<evidence type="ECO:0000256" key="7">
    <source>
        <dbReference type="SAM" id="Phobius"/>
    </source>
</evidence>
<dbReference type="Pfam" id="PF07681">
    <property type="entry name" value="DoxX"/>
    <property type="match status" value="1"/>
</dbReference>
<organism evidence="8 9">
    <name type="scientific">Solitalea koreensis</name>
    <dbReference type="NCBI Taxonomy" id="543615"/>
    <lineage>
        <taxon>Bacteria</taxon>
        <taxon>Pseudomonadati</taxon>
        <taxon>Bacteroidota</taxon>
        <taxon>Sphingobacteriia</taxon>
        <taxon>Sphingobacteriales</taxon>
        <taxon>Sphingobacteriaceae</taxon>
        <taxon>Solitalea</taxon>
    </lineage>
</organism>
<dbReference type="OrthoDB" id="9813193at2"/>
<feature type="transmembrane region" description="Helical" evidence="7">
    <location>
        <begin position="81"/>
        <end position="97"/>
    </location>
</feature>
<evidence type="ECO:0000256" key="5">
    <source>
        <dbReference type="ARBA" id="ARBA00022989"/>
    </source>
</evidence>
<keyword evidence="3" id="KW-1003">Cell membrane</keyword>
<dbReference type="GO" id="GO:0005886">
    <property type="term" value="C:plasma membrane"/>
    <property type="evidence" value="ECO:0007669"/>
    <property type="project" value="UniProtKB-SubCell"/>
</dbReference>
<evidence type="ECO:0000256" key="6">
    <source>
        <dbReference type="ARBA" id="ARBA00023136"/>
    </source>
</evidence>
<comment type="similarity">
    <text evidence="2">Belongs to the DoxX family.</text>
</comment>
<reference evidence="8 9" key="1">
    <citation type="submission" date="2017-05" db="EMBL/GenBank/DDBJ databases">
        <authorList>
            <person name="Varghese N."/>
            <person name="Submissions S."/>
        </authorList>
    </citation>
    <scope>NUCLEOTIDE SEQUENCE [LARGE SCALE GENOMIC DNA]</scope>
    <source>
        <strain evidence="8 9">DSM 21342</strain>
    </source>
</reference>